<sequence>MIDVIALRSRYLSIAEAQQNALLRGYDDINAQWHADGDAVVEASERARDGICAKVRVQIKQRAILTREAFEAELQIENGGNVMSEIQVTIKISQKDTGEEATERFSFGEPELVGITGVHGEGTLEPSTSGTATWIFLALGDAAPEEPVAYDVSGSLSYVMDGVLNTETLLPDTIQVSPDPQLELVYFHEYEIFGDDPFTLEVEPSIPYKLAVLVKNVGFGDAISFRIASAQPEIIENDKGLLVDFTIIEAQVAGEPAETNLEVDFGDIPAMSTSVGIWTLTHLCRAHFQTTTLRSRTRVQSTMIGWRLSKVLRFMNLRTVYT</sequence>
<gene>
    <name evidence="1" type="ORF">GOCE00092_LOCUS14138</name>
</gene>
<accession>A0A7S1Y9V2</accession>
<protein>
    <submittedName>
        <fullName evidence="1">Uncharacterized protein</fullName>
    </submittedName>
</protein>
<reference evidence="1" key="1">
    <citation type="submission" date="2021-01" db="EMBL/GenBank/DDBJ databases">
        <authorList>
            <person name="Corre E."/>
            <person name="Pelletier E."/>
            <person name="Niang G."/>
            <person name="Scheremetjew M."/>
            <person name="Finn R."/>
            <person name="Kale V."/>
            <person name="Holt S."/>
            <person name="Cochrane G."/>
            <person name="Meng A."/>
            <person name="Brown T."/>
            <person name="Cohen L."/>
        </authorList>
    </citation>
    <scope>NUCLEOTIDE SEQUENCE</scope>
    <source>
        <strain evidence="1">CCMP 410</strain>
    </source>
</reference>
<dbReference type="AlphaFoldDB" id="A0A7S1Y9V2"/>
<organism evidence="1">
    <name type="scientific">Grammatophora oceanica</name>
    <dbReference type="NCBI Taxonomy" id="210454"/>
    <lineage>
        <taxon>Eukaryota</taxon>
        <taxon>Sar</taxon>
        <taxon>Stramenopiles</taxon>
        <taxon>Ochrophyta</taxon>
        <taxon>Bacillariophyta</taxon>
        <taxon>Fragilariophyceae</taxon>
        <taxon>Fragilariophycidae</taxon>
        <taxon>Rhabdonematales</taxon>
        <taxon>Grammatophoraceae</taxon>
        <taxon>Grammatophora</taxon>
    </lineage>
</organism>
<evidence type="ECO:0000313" key="1">
    <source>
        <dbReference type="EMBL" id="CAD9285350.1"/>
    </source>
</evidence>
<dbReference type="EMBL" id="HBGK01027337">
    <property type="protein sequence ID" value="CAD9285350.1"/>
    <property type="molecule type" value="Transcribed_RNA"/>
</dbReference>
<proteinExistence type="predicted"/>
<name>A0A7S1Y9V2_9STRA</name>